<protein>
    <submittedName>
        <fullName evidence="3">Uncharacterized protein</fullName>
    </submittedName>
</protein>
<keyword evidence="2" id="KW-1185">Reference proteome</keyword>
<organism evidence="2 3">
    <name type="scientific">Acrobeloides nanus</name>
    <dbReference type="NCBI Taxonomy" id="290746"/>
    <lineage>
        <taxon>Eukaryota</taxon>
        <taxon>Metazoa</taxon>
        <taxon>Ecdysozoa</taxon>
        <taxon>Nematoda</taxon>
        <taxon>Chromadorea</taxon>
        <taxon>Rhabditida</taxon>
        <taxon>Tylenchina</taxon>
        <taxon>Cephalobomorpha</taxon>
        <taxon>Cephaloboidea</taxon>
        <taxon>Cephalobidae</taxon>
        <taxon>Acrobeloides</taxon>
    </lineage>
</organism>
<feature type="compositionally biased region" description="Polar residues" evidence="1">
    <location>
        <begin position="51"/>
        <end position="78"/>
    </location>
</feature>
<reference evidence="3" key="1">
    <citation type="submission" date="2022-11" db="UniProtKB">
        <authorList>
            <consortium name="WormBaseParasite"/>
        </authorList>
    </citation>
    <scope>IDENTIFICATION</scope>
</reference>
<evidence type="ECO:0000256" key="1">
    <source>
        <dbReference type="SAM" id="MobiDB-lite"/>
    </source>
</evidence>
<evidence type="ECO:0000313" key="2">
    <source>
        <dbReference type="Proteomes" id="UP000887540"/>
    </source>
</evidence>
<dbReference type="WBParaSite" id="ACRNAN_scaffold51.g16391.t1">
    <property type="protein sequence ID" value="ACRNAN_scaffold51.g16391.t1"/>
    <property type="gene ID" value="ACRNAN_scaffold51.g16391"/>
</dbReference>
<feature type="region of interest" description="Disordered" evidence="1">
    <location>
        <begin position="108"/>
        <end position="155"/>
    </location>
</feature>
<dbReference type="Proteomes" id="UP000887540">
    <property type="component" value="Unplaced"/>
</dbReference>
<evidence type="ECO:0000313" key="3">
    <source>
        <dbReference type="WBParaSite" id="ACRNAN_scaffold51.g16391.t1"/>
    </source>
</evidence>
<name>A0A914E290_9BILA</name>
<feature type="compositionally biased region" description="Basic and acidic residues" evidence="1">
    <location>
        <begin position="36"/>
        <end position="46"/>
    </location>
</feature>
<sequence>MQIVDFVYRIKSSKRNHEEPISVIVDDGRSCTTYPKTERTQVDSKAHPGSLETSSDTPRTQTSMPKIQEKSPISNKTEIIQDETSENNQITSLTSKELSSIFDQISSAKTDSASLATSENGESKLEHTQRSARSSTTLSTLNWNSSGNQNLGTEV</sequence>
<feature type="region of interest" description="Disordered" evidence="1">
    <location>
        <begin position="28"/>
        <end position="93"/>
    </location>
</feature>
<feature type="compositionally biased region" description="Polar residues" evidence="1">
    <location>
        <begin position="108"/>
        <end position="120"/>
    </location>
</feature>
<dbReference type="AlphaFoldDB" id="A0A914E290"/>
<feature type="compositionally biased region" description="Low complexity" evidence="1">
    <location>
        <begin position="134"/>
        <end position="146"/>
    </location>
</feature>
<accession>A0A914E290</accession>
<proteinExistence type="predicted"/>